<dbReference type="InterPro" id="IPR036388">
    <property type="entry name" value="WH-like_DNA-bd_sf"/>
</dbReference>
<evidence type="ECO:0000313" key="6">
    <source>
        <dbReference type="Proteomes" id="UP001252875"/>
    </source>
</evidence>
<protein>
    <submittedName>
        <fullName evidence="5">Winged helix-turn-helix domain-containing protein</fullName>
    </submittedName>
</protein>
<reference evidence="5 6" key="1">
    <citation type="submission" date="2023-03" db="EMBL/GenBank/DDBJ databases">
        <authorList>
            <person name="Shen W."/>
            <person name="Cai J."/>
        </authorList>
    </citation>
    <scope>NUCLEOTIDE SEQUENCE [LARGE SCALE GENOMIC DNA]</scope>
    <source>
        <strain evidence="5 6">D6-4</strain>
    </source>
</reference>
<accession>A0ABU3F386</accession>
<gene>
    <name evidence="5" type="ORF">P7D85_17620</name>
</gene>
<dbReference type="Gene3D" id="1.10.10.10">
    <property type="entry name" value="Winged helix-like DNA-binding domain superfamily/Winged helix DNA-binding domain"/>
    <property type="match status" value="1"/>
</dbReference>
<proteinExistence type="predicted"/>
<dbReference type="RefSeq" id="WP_311822171.1">
    <property type="nucleotide sequence ID" value="NZ_JARPYF010000011.1"/>
</dbReference>
<keyword evidence="6" id="KW-1185">Reference proteome</keyword>
<dbReference type="EMBL" id="JARPYI010000012">
    <property type="protein sequence ID" value="MDT2601601.1"/>
    <property type="molecule type" value="Genomic_DNA"/>
</dbReference>
<evidence type="ECO:0000256" key="2">
    <source>
        <dbReference type="ARBA" id="ARBA00023125"/>
    </source>
</evidence>
<evidence type="ECO:0000313" key="5">
    <source>
        <dbReference type="EMBL" id="MDT2601601.1"/>
    </source>
</evidence>
<dbReference type="SUPFAM" id="SSF46894">
    <property type="entry name" value="C-terminal effector domain of the bipartite response regulators"/>
    <property type="match status" value="1"/>
</dbReference>
<name>A0ABU3F386_9ENTE</name>
<evidence type="ECO:0000259" key="4">
    <source>
        <dbReference type="Pfam" id="PF00486"/>
    </source>
</evidence>
<dbReference type="InterPro" id="IPR001867">
    <property type="entry name" value="OmpR/PhoB-type_DNA-bd"/>
</dbReference>
<evidence type="ECO:0000256" key="3">
    <source>
        <dbReference type="ARBA" id="ARBA00023163"/>
    </source>
</evidence>
<dbReference type="InterPro" id="IPR016032">
    <property type="entry name" value="Sig_transdc_resp-reg_C-effctor"/>
</dbReference>
<keyword evidence="3" id="KW-0804">Transcription</keyword>
<keyword evidence="1" id="KW-0805">Transcription regulation</keyword>
<dbReference type="Pfam" id="PF00486">
    <property type="entry name" value="Trans_reg_C"/>
    <property type="match status" value="1"/>
</dbReference>
<dbReference type="Proteomes" id="UP001252875">
    <property type="component" value="Unassembled WGS sequence"/>
</dbReference>
<evidence type="ECO:0000256" key="1">
    <source>
        <dbReference type="ARBA" id="ARBA00023015"/>
    </source>
</evidence>
<sequence>MARILIITRNLLAEQDLQAILQRSNDEVYCSSDLMADARLSPEIIQYFSLVIFSDTVSTLDISKCYSFFKENGLAILRKGNKNDLKKSEFSYLIEEIDDWIDRDASEIEIIEKIAKFTSGQKKARAASDETSGSKKEKNADLFFFSLSSNEKKLLYHLYQYQKEGRVLSREKLCRLIWESDVTKSNLCQLSNLTHRIKKKLTVNHFPDGELITSWNKGYFLGDLLFSEVEKFMD</sequence>
<feature type="domain" description="OmpR/PhoB-type" evidence="4">
    <location>
        <begin position="146"/>
        <end position="221"/>
    </location>
</feature>
<organism evidence="5 6">
    <name type="scientific">Enterococcus hulanensis</name>
    <dbReference type="NCBI Taxonomy" id="2559929"/>
    <lineage>
        <taxon>Bacteria</taxon>
        <taxon>Bacillati</taxon>
        <taxon>Bacillota</taxon>
        <taxon>Bacilli</taxon>
        <taxon>Lactobacillales</taxon>
        <taxon>Enterococcaceae</taxon>
        <taxon>Enterococcus</taxon>
    </lineage>
</organism>
<comment type="caution">
    <text evidence="5">The sequence shown here is derived from an EMBL/GenBank/DDBJ whole genome shotgun (WGS) entry which is preliminary data.</text>
</comment>
<keyword evidence="2" id="KW-0238">DNA-binding</keyword>